<dbReference type="GO" id="GO:0008270">
    <property type="term" value="F:zinc ion binding"/>
    <property type="evidence" value="ECO:0007669"/>
    <property type="project" value="UniProtKB-KW"/>
</dbReference>
<evidence type="ECO:0000313" key="4">
    <source>
        <dbReference type="EMBL" id="RKF59812.1"/>
    </source>
</evidence>
<dbReference type="SUPFAM" id="SSF57756">
    <property type="entry name" value="Retrovirus zinc finger-like domains"/>
    <property type="match status" value="1"/>
</dbReference>
<proteinExistence type="predicted"/>
<dbReference type="Pfam" id="PF00098">
    <property type="entry name" value="zf-CCHC"/>
    <property type="match status" value="1"/>
</dbReference>
<comment type="caution">
    <text evidence="4">The sequence shown here is derived from an EMBL/GenBank/DDBJ whole genome shotgun (WGS) entry which is preliminary data.</text>
</comment>
<dbReference type="PROSITE" id="PS50158">
    <property type="entry name" value="ZF_CCHC"/>
    <property type="match status" value="1"/>
</dbReference>
<dbReference type="Gene3D" id="4.10.60.10">
    <property type="entry name" value="Zinc finger, CCHC-type"/>
    <property type="match status" value="1"/>
</dbReference>
<feature type="region of interest" description="Disordered" evidence="2">
    <location>
        <begin position="198"/>
        <end position="231"/>
    </location>
</feature>
<evidence type="ECO:0000259" key="3">
    <source>
        <dbReference type="PROSITE" id="PS50158"/>
    </source>
</evidence>
<feature type="compositionally biased region" description="Basic and acidic residues" evidence="2">
    <location>
        <begin position="99"/>
        <end position="109"/>
    </location>
</feature>
<dbReference type="SMART" id="SM00343">
    <property type="entry name" value="ZnF_C2HC"/>
    <property type="match status" value="1"/>
</dbReference>
<dbReference type="Proteomes" id="UP000286134">
    <property type="component" value="Unassembled WGS sequence"/>
</dbReference>
<dbReference type="GO" id="GO:0003676">
    <property type="term" value="F:nucleic acid binding"/>
    <property type="evidence" value="ECO:0007669"/>
    <property type="project" value="InterPro"/>
</dbReference>
<keyword evidence="1" id="KW-0862">Zinc</keyword>
<name>A0A420HQW9_9PEZI</name>
<dbReference type="AlphaFoldDB" id="A0A420HQW9"/>
<keyword evidence="1" id="KW-0479">Metal-binding</keyword>
<dbReference type="EMBL" id="MCFK01005712">
    <property type="protein sequence ID" value="RKF59812.1"/>
    <property type="molecule type" value="Genomic_DNA"/>
</dbReference>
<feature type="region of interest" description="Disordered" evidence="2">
    <location>
        <begin position="88"/>
        <end position="116"/>
    </location>
</feature>
<reference evidence="4 5" key="1">
    <citation type="journal article" date="2018" name="BMC Genomics">
        <title>Comparative genome analyses reveal sequence features reflecting distinct modes of host-adaptation between dicot and monocot powdery mildew.</title>
        <authorList>
            <person name="Wu Y."/>
            <person name="Ma X."/>
            <person name="Pan Z."/>
            <person name="Kale S.D."/>
            <person name="Song Y."/>
            <person name="King H."/>
            <person name="Zhang Q."/>
            <person name="Presley C."/>
            <person name="Deng X."/>
            <person name="Wei C.I."/>
            <person name="Xiao S."/>
        </authorList>
    </citation>
    <scope>NUCLEOTIDE SEQUENCE [LARGE SCALE GENOMIC DNA]</scope>
    <source>
        <strain evidence="4">UMSG2</strain>
    </source>
</reference>
<accession>A0A420HQW9</accession>
<organism evidence="4 5">
    <name type="scientific">Erysiphe neolycopersici</name>
    <dbReference type="NCBI Taxonomy" id="212602"/>
    <lineage>
        <taxon>Eukaryota</taxon>
        <taxon>Fungi</taxon>
        <taxon>Dikarya</taxon>
        <taxon>Ascomycota</taxon>
        <taxon>Pezizomycotina</taxon>
        <taxon>Leotiomycetes</taxon>
        <taxon>Erysiphales</taxon>
        <taxon>Erysiphaceae</taxon>
        <taxon>Erysiphe</taxon>
    </lineage>
</organism>
<sequence length="258" mass="28983">MLIETVKTYIPSVWSTIQPKIRMPTAQLVEEMVIKAGIIAQMPVEHAIYSKPGINITLQGQSAPYYQYEISPATLGAPGKAQIVQPNAISTNTRLSISDPRKDDRKAHEAEEETEGAMQAGDRKCYECGKIGHLAKDCALKKKGGYNGRTGGSSGGYNRARNYGEKSEQVTIKGTLLHENKPRTFSQRVRTQFRKIVNRRPIPNKRNNDRAYTSGAPEDNDEFLTPSEDWQDEEVDTFIDQILMSMSMEQDQQEENND</sequence>
<gene>
    <name evidence="4" type="ORF">OnM2_057063</name>
</gene>
<keyword evidence="5" id="KW-1185">Reference proteome</keyword>
<evidence type="ECO:0000256" key="2">
    <source>
        <dbReference type="SAM" id="MobiDB-lite"/>
    </source>
</evidence>
<keyword evidence="1" id="KW-0863">Zinc-finger</keyword>
<dbReference type="InterPro" id="IPR001878">
    <property type="entry name" value="Znf_CCHC"/>
</dbReference>
<dbReference type="InterPro" id="IPR036875">
    <property type="entry name" value="Znf_CCHC_sf"/>
</dbReference>
<evidence type="ECO:0000256" key="1">
    <source>
        <dbReference type="PROSITE-ProRule" id="PRU00047"/>
    </source>
</evidence>
<protein>
    <recommendedName>
        <fullName evidence="3">CCHC-type domain-containing protein</fullName>
    </recommendedName>
</protein>
<evidence type="ECO:0000313" key="5">
    <source>
        <dbReference type="Proteomes" id="UP000286134"/>
    </source>
</evidence>
<feature type="domain" description="CCHC-type" evidence="3">
    <location>
        <begin position="123"/>
        <end position="138"/>
    </location>
</feature>
<dbReference type="OrthoDB" id="3863715at2759"/>